<gene>
    <name evidence="1" type="ORF">SAMN02745126_05933</name>
</gene>
<evidence type="ECO:0000313" key="1">
    <source>
        <dbReference type="EMBL" id="SKA37632.1"/>
    </source>
</evidence>
<keyword evidence="2" id="KW-1185">Reference proteome</keyword>
<dbReference type="NCBIfam" id="TIGR02106">
    <property type="entry name" value="cyd_oper_ybgT"/>
    <property type="match status" value="1"/>
</dbReference>
<name>A0A1T4TAW2_9HYPH</name>
<dbReference type="Pfam" id="PF08173">
    <property type="entry name" value="YbgT_YccB"/>
    <property type="match status" value="1"/>
</dbReference>
<dbReference type="InterPro" id="IPR011724">
    <property type="entry name" value="Cyd_oper_YbgT"/>
</dbReference>
<evidence type="ECO:0000313" key="2">
    <source>
        <dbReference type="Proteomes" id="UP000190092"/>
    </source>
</evidence>
<protein>
    <submittedName>
        <fullName evidence="1">Cyd operon protein YbgT</fullName>
    </submittedName>
</protein>
<accession>A0A1T4TAW2</accession>
<dbReference type="EMBL" id="FUWJ01000015">
    <property type="protein sequence ID" value="SKA37632.1"/>
    <property type="molecule type" value="Genomic_DNA"/>
</dbReference>
<dbReference type="AlphaFoldDB" id="A0A1T4TAW2"/>
<dbReference type="InterPro" id="IPR012994">
    <property type="entry name" value="YbgT_YccB"/>
</dbReference>
<dbReference type="OrthoDB" id="9806372at2"/>
<reference evidence="2" key="1">
    <citation type="submission" date="2017-02" db="EMBL/GenBank/DDBJ databases">
        <authorList>
            <person name="Varghese N."/>
            <person name="Submissions S."/>
        </authorList>
    </citation>
    <scope>NUCLEOTIDE SEQUENCE [LARGE SCALE GENOMIC DNA]</scope>
    <source>
        <strain evidence="2">ATCC 27094</strain>
    </source>
</reference>
<proteinExistence type="predicted"/>
<organism evidence="1 2">
    <name type="scientific">Enhydrobacter aerosaccus</name>
    <dbReference type="NCBI Taxonomy" id="225324"/>
    <lineage>
        <taxon>Bacteria</taxon>
        <taxon>Pseudomonadati</taxon>
        <taxon>Pseudomonadota</taxon>
        <taxon>Alphaproteobacteria</taxon>
        <taxon>Hyphomicrobiales</taxon>
        <taxon>Enhydrobacter</taxon>
    </lineage>
</organism>
<sequence>MWYFAWVLGLGLACTFAILNAMWLELDPRYTSSTASHPADAGNGNGHGK</sequence>
<dbReference type="Proteomes" id="UP000190092">
    <property type="component" value="Unassembled WGS sequence"/>
</dbReference>
<dbReference type="RefSeq" id="WP_085937672.1">
    <property type="nucleotide sequence ID" value="NZ_FUWJ01000015.1"/>
</dbReference>
<dbReference type="STRING" id="225324.SAMN02745126_05933"/>